<dbReference type="Proteomes" id="UP000046680">
    <property type="component" value="Unassembled WGS sequence"/>
</dbReference>
<dbReference type="Proteomes" id="UP000046947">
    <property type="component" value="Unassembled WGS sequence"/>
</dbReference>
<sequence length="47" mass="4866">MSLECCAADIRYPVSAPVIAVMSSSAVRSSSACGFSDGSMFSTVWVT</sequence>
<dbReference type="AlphaFoldDB" id="A0A655AYB3"/>
<evidence type="ECO:0000313" key="6">
    <source>
        <dbReference type="Proteomes" id="UP000046680"/>
    </source>
</evidence>
<evidence type="ECO:0000313" key="3">
    <source>
        <dbReference type="EMBL" id="CKU50807.1"/>
    </source>
</evidence>
<organism evidence="3 8">
    <name type="scientific">Mycobacterium tuberculosis</name>
    <dbReference type="NCBI Taxonomy" id="1773"/>
    <lineage>
        <taxon>Bacteria</taxon>
        <taxon>Bacillati</taxon>
        <taxon>Actinomycetota</taxon>
        <taxon>Actinomycetes</taxon>
        <taxon>Mycobacteriales</taxon>
        <taxon>Mycobacteriaceae</taxon>
        <taxon>Mycobacterium</taxon>
        <taxon>Mycobacterium tuberculosis complex</taxon>
    </lineage>
</organism>
<dbReference type="Proteomes" id="UP000049023">
    <property type="component" value="Unassembled WGS sequence"/>
</dbReference>
<evidence type="ECO:0000313" key="2">
    <source>
        <dbReference type="EMBL" id="CFR70113.1"/>
    </source>
</evidence>
<name>A0A655AYB3_MYCTX</name>
<evidence type="ECO:0000313" key="1">
    <source>
        <dbReference type="EMBL" id="CFE69250.1"/>
    </source>
</evidence>
<accession>A0A655AYB3</accession>
<evidence type="ECO:0000313" key="4">
    <source>
        <dbReference type="EMBL" id="COX19008.1"/>
    </source>
</evidence>
<reference evidence="5 6" key="1">
    <citation type="submission" date="2015-03" db="EMBL/GenBank/DDBJ databases">
        <authorList>
            <consortium name="Pathogen Informatics"/>
        </authorList>
    </citation>
    <scope>NUCLEOTIDE SEQUENCE [LARGE SCALE GENOMIC DNA]</scope>
    <source>
        <strain evidence="3 8">Bir 187</strain>
        <strain evidence="2 6">C09601061</strain>
        <strain evidence="1 7">H09601792</strain>
        <strain evidence="5">N09902308</strain>
    </source>
</reference>
<gene>
    <name evidence="2" type="ORF">ERS007657_00843</name>
    <name evidence="1" type="ORF">ERS007688_03532</name>
    <name evidence="4" type="ORF">ERS007739_00833</name>
    <name evidence="3" type="ORF">ERS027661_05030</name>
</gene>
<evidence type="ECO:0000313" key="8">
    <source>
        <dbReference type="Proteomes" id="UP000049023"/>
    </source>
</evidence>
<dbReference type="EMBL" id="CGCX01000216">
    <property type="protein sequence ID" value="CFR70113.1"/>
    <property type="molecule type" value="Genomic_DNA"/>
</dbReference>
<dbReference type="EMBL" id="CNFU01002681">
    <property type="protein sequence ID" value="CKU50807.1"/>
    <property type="molecule type" value="Genomic_DNA"/>
</dbReference>
<dbReference type="Proteomes" id="UP000039021">
    <property type="component" value="Unassembled WGS sequence"/>
</dbReference>
<evidence type="ECO:0000313" key="7">
    <source>
        <dbReference type="Proteomes" id="UP000046947"/>
    </source>
</evidence>
<evidence type="ECO:0000313" key="5">
    <source>
        <dbReference type="Proteomes" id="UP000039021"/>
    </source>
</evidence>
<protein>
    <submittedName>
        <fullName evidence="3">Uncharacterized protein</fullName>
    </submittedName>
</protein>
<dbReference type="EMBL" id="CSBK01000273">
    <property type="protein sequence ID" value="COX19008.1"/>
    <property type="molecule type" value="Genomic_DNA"/>
</dbReference>
<proteinExistence type="predicted"/>
<reference evidence="4" key="2">
    <citation type="submission" date="2015-03" db="EMBL/GenBank/DDBJ databases">
        <authorList>
            <consortium name="Pathogen Informatics"/>
            <person name="Murphy D."/>
        </authorList>
    </citation>
    <scope>NUCLEOTIDE SEQUENCE</scope>
    <source>
        <strain evidence="4">N09902308</strain>
    </source>
</reference>
<dbReference type="EMBL" id="CFOH01000783">
    <property type="protein sequence ID" value="CFE69250.1"/>
    <property type="molecule type" value="Genomic_DNA"/>
</dbReference>